<evidence type="ECO:0000256" key="6">
    <source>
        <dbReference type="SAM" id="Phobius"/>
    </source>
</evidence>
<dbReference type="EMBL" id="VICB01000003">
    <property type="protein sequence ID" value="TQD44462.1"/>
    <property type="molecule type" value="Genomic_DNA"/>
</dbReference>
<feature type="transmembrane region" description="Helical" evidence="6">
    <location>
        <begin position="74"/>
        <end position="92"/>
    </location>
</feature>
<keyword evidence="5 6" id="KW-0472">Membrane</keyword>
<dbReference type="InterPro" id="IPR018076">
    <property type="entry name" value="T2SS_GspF_dom"/>
</dbReference>
<dbReference type="AlphaFoldDB" id="A0A508AF73"/>
<keyword evidence="2" id="KW-1003">Cell membrane</keyword>
<name>A0A508AF73_9ACTO</name>
<evidence type="ECO:0000256" key="1">
    <source>
        <dbReference type="ARBA" id="ARBA00004651"/>
    </source>
</evidence>
<evidence type="ECO:0000313" key="8">
    <source>
        <dbReference type="EMBL" id="TQD44462.1"/>
    </source>
</evidence>
<dbReference type="GO" id="GO:0005886">
    <property type="term" value="C:plasma membrane"/>
    <property type="evidence" value="ECO:0007669"/>
    <property type="project" value="UniProtKB-SubCell"/>
</dbReference>
<feature type="transmembrane region" description="Helical" evidence="6">
    <location>
        <begin position="222"/>
        <end position="242"/>
    </location>
</feature>
<feature type="transmembrane region" description="Helical" evidence="6">
    <location>
        <begin position="248"/>
        <end position="268"/>
    </location>
</feature>
<evidence type="ECO:0000256" key="2">
    <source>
        <dbReference type="ARBA" id="ARBA00022475"/>
    </source>
</evidence>
<dbReference type="PANTHER" id="PTHR35007:SF3">
    <property type="entry name" value="POSSIBLE CONSERVED ALANINE RICH MEMBRANE PROTEIN"/>
    <property type="match status" value="1"/>
</dbReference>
<dbReference type="Pfam" id="PF00482">
    <property type="entry name" value="T2SSF"/>
    <property type="match status" value="1"/>
</dbReference>
<evidence type="ECO:0000259" key="7">
    <source>
        <dbReference type="Pfam" id="PF00482"/>
    </source>
</evidence>
<evidence type="ECO:0000256" key="5">
    <source>
        <dbReference type="ARBA" id="ARBA00023136"/>
    </source>
</evidence>
<keyword evidence="4 6" id="KW-1133">Transmembrane helix</keyword>
<comment type="caution">
    <text evidence="8">The sequence shown here is derived from an EMBL/GenBank/DDBJ whole genome shotgun (WGS) entry which is preliminary data.</text>
</comment>
<dbReference type="RefSeq" id="WP_141423338.1">
    <property type="nucleotide sequence ID" value="NZ_JASPFB010000001.1"/>
</dbReference>
<dbReference type="Proteomes" id="UP000319010">
    <property type="component" value="Unassembled WGS sequence"/>
</dbReference>
<dbReference type="PANTHER" id="PTHR35007">
    <property type="entry name" value="INTEGRAL MEMBRANE PROTEIN-RELATED"/>
    <property type="match status" value="1"/>
</dbReference>
<keyword evidence="3 6" id="KW-0812">Transmembrane</keyword>
<accession>A0A508AF73</accession>
<comment type="subcellular location">
    <subcellularLocation>
        <location evidence="1">Cell membrane</location>
        <topology evidence="1">Multi-pass membrane protein</topology>
    </subcellularLocation>
</comment>
<evidence type="ECO:0000313" key="9">
    <source>
        <dbReference type="Proteomes" id="UP000319010"/>
    </source>
</evidence>
<evidence type="ECO:0000256" key="4">
    <source>
        <dbReference type="ARBA" id="ARBA00022989"/>
    </source>
</evidence>
<feature type="domain" description="Type II secretion system protein GspF" evidence="7">
    <location>
        <begin position="109"/>
        <end position="232"/>
    </location>
</feature>
<proteinExistence type="predicted"/>
<evidence type="ECO:0000256" key="3">
    <source>
        <dbReference type="ARBA" id="ARBA00022692"/>
    </source>
</evidence>
<protein>
    <submittedName>
        <fullName evidence="8">Type II secretion system protein</fullName>
    </submittedName>
</protein>
<gene>
    <name evidence="8" type="ORF">FK256_00740</name>
</gene>
<organism evidence="8 9">
    <name type="scientific">Actinomyces johnsonii</name>
    <dbReference type="NCBI Taxonomy" id="544581"/>
    <lineage>
        <taxon>Bacteria</taxon>
        <taxon>Bacillati</taxon>
        <taxon>Actinomycetota</taxon>
        <taxon>Actinomycetes</taxon>
        <taxon>Actinomycetales</taxon>
        <taxon>Actinomycetaceae</taxon>
        <taxon>Actinomyces</taxon>
    </lineage>
</organism>
<feature type="transmembrane region" description="Helical" evidence="6">
    <location>
        <begin position="6"/>
        <end position="30"/>
    </location>
</feature>
<reference evidence="8 9" key="1">
    <citation type="submission" date="2019-06" db="EMBL/GenBank/DDBJ databases">
        <title>Draft genome sequence of Actinomyces johnsonii CCUG 34287T.</title>
        <authorList>
            <person name="Salva-Serra F."/>
            <person name="Cardew S."/>
            <person name="Moore E."/>
        </authorList>
    </citation>
    <scope>NUCLEOTIDE SEQUENCE [LARGE SCALE GENOMIC DNA]</scope>
    <source>
        <strain evidence="8 9">CCUG 34287</strain>
    </source>
</reference>
<sequence length="292" mass="30792">MNESTAMTAFLSGALIGGGIFLLIGFFIGVDLLPTPAAGASASLREHLKGLSGRLIISLGTGVVLLIVTRWIVLAGAGIALVLVWPLLFGGAKEEKHAAAKIEALATWAESLRDTIAGAVGLEQAIPATAYAAAPVIREDLALLSDRMRVRVPLPLALRQFADGLNDPTADLIVSALIMNARLRGPGLRQLLGALADTARSELDMRQRVSASRAGTRRSAQIVVIFSIAIMLGLAIFNRSFVAPYSSVQGQLVLVVVVALFAIGMLWMRRLAGVRLPRRFLIATAQAGGEEA</sequence>